<feature type="compositionally biased region" description="Low complexity" evidence="6">
    <location>
        <begin position="76"/>
        <end position="89"/>
    </location>
</feature>
<evidence type="ECO:0000256" key="3">
    <source>
        <dbReference type="ARBA" id="ARBA00023125"/>
    </source>
</evidence>
<keyword evidence="2" id="KW-0805">Transcription regulation</keyword>
<keyword evidence="5" id="KW-0539">Nucleus</keyword>
<dbReference type="EMBL" id="UZAN01056493">
    <property type="protein sequence ID" value="VDP91285.1"/>
    <property type="molecule type" value="Genomic_DNA"/>
</dbReference>
<dbReference type="PANTHER" id="PTHR11988:SF27">
    <property type="entry name" value="GH27708P"/>
    <property type="match status" value="1"/>
</dbReference>
<evidence type="ECO:0000256" key="6">
    <source>
        <dbReference type="SAM" id="MobiDB-lite"/>
    </source>
</evidence>
<feature type="compositionally biased region" description="Low complexity" evidence="6">
    <location>
        <begin position="56"/>
        <end position="68"/>
    </location>
</feature>
<sequence>MVPNFGSSQIPFSTETPTIPSENTAVTTTVGKARARRRTKSVTQKPKAAELSKSQESPLSLSTKSKLGSSEEDSKSAVSPCSSSEVNSNSKDDRYLQRRLRNNLAAKRSRDNRKRREDTIAMRASYLEKSNLVLQTQILALKREICMLRGIPFDPNYRARVPESHLLPTQDAVPQNFFPAELLNPANVLTTSSCSIEPTIVPSTAYTNDMFLEHSVLGQR</sequence>
<dbReference type="Gene3D" id="1.20.5.170">
    <property type="match status" value="1"/>
</dbReference>
<dbReference type="AlphaFoldDB" id="A0A183B478"/>
<dbReference type="CDD" id="cd14695">
    <property type="entry name" value="bZIP_HLF"/>
    <property type="match status" value="1"/>
</dbReference>
<dbReference type="InterPro" id="IPR040223">
    <property type="entry name" value="PAR_bZIP"/>
</dbReference>
<name>A0A183B478_9TREM</name>
<evidence type="ECO:0000256" key="5">
    <source>
        <dbReference type="ARBA" id="ARBA00023242"/>
    </source>
</evidence>
<protein>
    <submittedName>
        <fullName evidence="10">BZIP domain-containing protein</fullName>
    </submittedName>
</protein>
<feature type="region of interest" description="Disordered" evidence="6">
    <location>
        <begin position="1"/>
        <end position="117"/>
    </location>
</feature>
<dbReference type="InterPro" id="IPR046347">
    <property type="entry name" value="bZIP_sf"/>
</dbReference>
<feature type="domain" description="BZIP" evidence="7">
    <location>
        <begin position="92"/>
        <end position="149"/>
    </location>
</feature>
<dbReference type="WBParaSite" id="ECPE_0001405301-mRNA-1">
    <property type="protein sequence ID" value="ECPE_0001405301-mRNA-1"/>
    <property type="gene ID" value="ECPE_0001405301"/>
</dbReference>
<comment type="subcellular location">
    <subcellularLocation>
        <location evidence="1">Nucleus</location>
    </subcellularLocation>
</comment>
<reference evidence="10" key="1">
    <citation type="submission" date="2016-06" db="UniProtKB">
        <authorList>
            <consortium name="WormBaseParasite"/>
        </authorList>
    </citation>
    <scope>IDENTIFICATION</scope>
</reference>
<dbReference type="InterPro" id="IPR004827">
    <property type="entry name" value="bZIP"/>
</dbReference>
<dbReference type="Pfam" id="PF07716">
    <property type="entry name" value="bZIP_2"/>
    <property type="match status" value="1"/>
</dbReference>
<feature type="compositionally biased region" description="Polar residues" evidence="6">
    <location>
        <begin position="1"/>
        <end position="30"/>
    </location>
</feature>
<dbReference type="GO" id="GO:0000978">
    <property type="term" value="F:RNA polymerase II cis-regulatory region sequence-specific DNA binding"/>
    <property type="evidence" value="ECO:0007669"/>
    <property type="project" value="TreeGrafter"/>
</dbReference>
<evidence type="ECO:0000313" key="10">
    <source>
        <dbReference type="WBParaSite" id="ECPE_0001405301-mRNA-1"/>
    </source>
</evidence>
<organism evidence="10">
    <name type="scientific">Echinostoma caproni</name>
    <dbReference type="NCBI Taxonomy" id="27848"/>
    <lineage>
        <taxon>Eukaryota</taxon>
        <taxon>Metazoa</taxon>
        <taxon>Spiralia</taxon>
        <taxon>Lophotrochozoa</taxon>
        <taxon>Platyhelminthes</taxon>
        <taxon>Trematoda</taxon>
        <taxon>Digenea</taxon>
        <taxon>Plagiorchiida</taxon>
        <taxon>Echinostomata</taxon>
        <taxon>Echinostomatoidea</taxon>
        <taxon>Echinostomatidae</taxon>
        <taxon>Echinostoma</taxon>
    </lineage>
</organism>
<evidence type="ECO:0000313" key="9">
    <source>
        <dbReference type="Proteomes" id="UP000272942"/>
    </source>
</evidence>
<proteinExistence type="predicted"/>
<keyword evidence="3" id="KW-0238">DNA-binding</keyword>
<reference evidence="8 9" key="2">
    <citation type="submission" date="2018-11" db="EMBL/GenBank/DDBJ databases">
        <authorList>
            <consortium name="Pathogen Informatics"/>
        </authorList>
    </citation>
    <scope>NUCLEOTIDE SEQUENCE [LARGE SCALE GENOMIC DNA]</scope>
    <source>
        <strain evidence="8 9">Egypt</strain>
    </source>
</reference>
<accession>A0A183B478</accession>
<dbReference type="GO" id="GO:0000981">
    <property type="term" value="F:DNA-binding transcription factor activity, RNA polymerase II-specific"/>
    <property type="evidence" value="ECO:0007669"/>
    <property type="project" value="TreeGrafter"/>
</dbReference>
<dbReference type="OrthoDB" id="6022300at2759"/>
<evidence type="ECO:0000256" key="4">
    <source>
        <dbReference type="ARBA" id="ARBA00023163"/>
    </source>
</evidence>
<dbReference type="Proteomes" id="UP000272942">
    <property type="component" value="Unassembled WGS sequence"/>
</dbReference>
<evidence type="ECO:0000313" key="8">
    <source>
        <dbReference type="EMBL" id="VDP91285.1"/>
    </source>
</evidence>
<dbReference type="GO" id="GO:0005634">
    <property type="term" value="C:nucleus"/>
    <property type="evidence" value="ECO:0007669"/>
    <property type="project" value="UniProtKB-SubCell"/>
</dbReference>
<dbReference type="PROSITE" id="PS50217">
    <property type="entry name" value="BZIP"/>
    <property type="match status" value="1"/>
</dbReference>
<gene>
    <name evidence="8" type="ORF">ECPE_LOCUS14013</name>
</gene>
<evidence type="ECO:0000256" key="1">
    <source>
        <dbReference type="ARBA" id="ARBA00004123"/>
    </source>
</evidence>
<dbReference type="SMART" id="SM00338">
    <property type="entry name" value="BRLZ"/>
    <property type="match status" value="1"/>
</dbReference>
<evidence type="ECO:0000259" key="7">
    <source>
        <dbReference type="PROSITE" id="PS50217"/>
    </source>
</evidence>
<keyword evidence="4" id="KW-0804">Transcription</keyword>
<dbReference type="PANTHER" id="PTHR11988">
    <property type="entry name" value="THYROTROPH EMBRYONIC FACTOR RELATED"/>
    <property type="match status" value="1"/>
</dbReference>
<evidence type="ECO:0000256" key="2">
    <source>
        <dbReference type="ARBA" id="ARBA00023015"/>
    </source>
</evidence>
<keyword evidence="9" id="KW-1185">Reference proteome</keyword>
<dbReference type="SUPFAM" id="SSF57959">
    <property type="entry name" value="Leucine zipper domain"/>
    <property type="match status" value="1"/>
</dbReference>